<sequence length="217" mass="23976">MATIHRFKTNFVGHISPQAALVVLLPDHLPCYDHWITSCHLPTSSCLAEPSMKRSSLVPLIADVADVAPNQPGPNCCQIDMVLDEAAKVAFCDLLLLNVPRNPNWNVFPPRTHFSAWLNISVDVMLQTGVSFLTSVQYATNSPLSSHRVHLRPSLAGKYENLSSARSKAPPPSEGKPSAPGICSHVYIKHAYFPIVCRKMYMLETLQHPVPILMVVF</sequence>
<proteinExistence type="predicted"/>
<reference evidence="1 2" key="1">
    <citation type="submission" date="2024-11" db="EMBL/GenBank/DDBJ databases">
        <title>Chromosome-level genome assembly of Eucalyptus globulus Labill. provides insights into its genome evolution.</title>
        <authorList>
            <person name="Li X."/>
        </authorList>
    </citation>
    <scope>NUCLEOTIDE SEQUENCE [LARGE SCALE GENOMIC DNA]</scope>
    <source>
        <strain evidence="1">CL2024</strain>
        <tissue evidence="1">Fresh tender leaves</tissue>
    </source>
</reference>
<accession>A0ABD3L1R0</accession>
<comment type="caution">
    <text evidence="1">The sequence shown here is derived from an EMBL/GenBank/DDBJ whole genome shotgun (WGS) entry which is preliminary data.</text>
</comment>
<dbReference type="AlphaFoldDB" id="A0ABD3L1R0"/>
<dbReference type="Proteomes" id="UP001634007">
    <property type="component" value="Unassembled WGS sequence"/>
</dbReference>
<evidence type="ECO:0000313" key="1">
    <source>
        <dbReference type="EMBL" id="KAL3743796.1"/>
    </source>
</evidence>
<dbReference type="EMBL" id="JBJKBG010000004">
    <property type="protein sequence ID" value="KAL3743796.1"/>
    <property type="molecule type" value="Genomic_DNA"/>
</dbReference>
<keyword evidence="2" id="KW-1185">Reference proteome</keyword>
<name>A0ABD3L1R0_EUCGL</name>
<organism evidence="1 2">
    <name type="scientific">Eucalyptus globulus</name>
    <name type="common">Tasmanian blue gum</name>
    <dbReference type="NCBI Taxonomy" id="34317"/>
    <lineage>
        <taxon>Eukaryota</taxon>
        <taxon>Viridiplantae</taxon>
        <taxon>Streptophyta</taxon>
        <taxon>Embryophyta</taxon>
        <taxon>Tracheophyta</taxon>
        <taxon>Spermatophyta</taxon>
        <taxon>Magnoliopsida</taxon>
        <taxon>eudicotyledons</taxon>
        <taxon>Gunneridae</taxon>
        <taxon>Pentapetalae</taxon>
        <taxon>rosids</taxon>
        <taxon>malvids</taxon>
        <taxon>Myrtales</taxon>
        <taxon>Myrtaceae</taxon>
        <taxon>Myrtoideae</taxon>
        <taxon>Eucalypteae</taxon>
        <taxon>Eucalyptus</taxon>
    </lineage>
</organism>
<gene>
    <name evidence="1" type="ORF">ACJRO7_018978</name>
</gene>
<protein>
    <submittedName>
        <fullName evidence="1">Uncharacterized protein</fullName>
    </submittedName>
</protein>
<evidence type="ECO:0000313" key="2">
    <source>
        <dbReference type="Proteomes" id="UP001634007"/>
    </source>
</evidence>